<dbReference type="OrthoDB" id="691307at2759"/>
<protein>
    <submittedName>
        <fullName evidence="1">Uncharacterized protein</fullName>
    </submittedName>
</protein>
<keyword evidence="2" id="KW-1185">Reference proteome</keyword>
<dbReference type="GO" id="GO:0032196">
    <property type="term" value="P:transposition"/>
    <property type="evidence" value="ECO:0007669"/>
    <property type="project" value="InterPro"/>
</dbReference>
<dbReference type="InterPro" id="IPR039266">
    <property type="entry name" value="EN-1/SPM"/>
</dbReference>
<proteinExistence type="predicted"/>
<sequence length="148" mass="16797">MANCGGTSDGKNRVNFDFKVHRGGSNSITTVCQKLSEKEGRKVTEIEGWVYTHRGPDPNNPDVLNTDRATECLKSYKKNVQKRKGKEYNWKQSAVWCQKLYTTQVVGSLMESGLCAMGQFKTRKLSQRQEQIAVLRSLSVHSKNKRNI</sequence>
<gene>
    <name evidence="1" type="ORF">E2562_014558</name>
</gene>
<accession>A0A6G1EJ34</accession>
<evidence type="ECO:0000313" key="2">
    <source>
        <dbReference type="Proteomes" id="UP000479710"/>
    </source>
</evidence>
<organism evidence="1 2">
    <name type="scientific">Oryza meyeriana var. granulata</name>
    <dbReference type="NCBI Taxonomy" id="110450"/>
    <lineage>
        <taxon>Eukaryota</taxon>
        <taxon>Viridiplantae</taxon>
        <taxon>Streptophyta</taxon>
        <taxon>Embryophyta</taxon>
        <taxon>Tracheophyta</taxon>
        <taxon>Spermatophyta</taxon>
        <taxon>Magnoliopsida</taxon>
        <taxon>Liliopsida</taxon>
        <taxon>Poales</taxon>
        <taxon>Poaceae</taxon>
        <taxon>BOP clade</taxon>
        <taxon>Oryzoideae</taxon>
        <taxon>Oryzeae</taxon>
        <taxon>Oryzinae</taxon>
        <taxon>Oryza</taxon>
        <taxon>Oryza meyeriana</taxon>
    </lineage>
</organism>
<dbReference type="PANTHER" id="PTHR33157">
    <property type="entry name" value="AUTONOMOUS TRANSPOSABLE ELEMENT EN-1 MOSAIC PROTEIN-RELATED"/>
    <property type="match status" value="1"/>
</dbReference>
<dbReference type="EMBL" id="SPHZ02000003">
    <property type="protein sequence ID" value="KAF0924757.1"/>
    <property type="molecule type" value="Genomic_DNA"/>
</dbReference>
<dbReference type="EMBL" id="SPHZ02000003">
    <property type="protein sequence ID" value="KAF0924759.1"/>
    <property type="molecule type" value="Genomic_DNA"/>
</dbReference>
<dbReference type="AlphaFoldDB" id="A0A6G1EJ34"/>
<dbReference type="Pfam" id="PF03004">
    <property type="entry name" value="Transposase_24"/>
    <property type="match status" value="1"/>
</dbReference>
<comment type="caution">
    <text evidence="1">The sequence shown here is derived from an EMBL/GenBank/DDBJ whole genome shotgun (WGS) entry which is preliminary data.</text>
</comment>
<evidence type="ECO:0000313" key="1">
    <source>
        <dbReference type="EMBL" id="KAF0924757.1"/>
    </source>
</evidence>
<reference evidence="1 2" key="1">
    <citation type="submission" date="2019-11" db="EMBL/GenBank/DDBJ databases">
        <title>Whole genome sequence of Oryza granulata.</title>
        <authorList>
            <person name="Li W."/>
        </authorList>
    </citation>
    <scope>NUCLEOTIDE SEQUENCE [LARGE SCALE GENOMIC DNA]</scope>
    <source>
        <strain evidence="2">cv. Menghai</strain>
        <tissue evidence="1">Leaf</tissue>
    </source>
</reference>
<dbReference type="EMBL" id="SPHZ02000003">
    <property type="protein sequence ID" value="KAF0924758.1"/>
    <property type="molecule type" value="Genomic_DNA"/>
</dbReference>
<dbReference type="PANTHER" id="PTHR33157:SF12">
    <property type="entry name" value="TRANSPOSASE TNP1_EN_SPM-LIKE DOMAIN-CONTAINING PROTEIN"/>
    <property type="match status" value="1"/>
</dbReference>
<dbReference type="Proteomes" id="UP000479710">
    <property type="component" value="Unassembled WGS sequence"/>
</dbReference>
<dbReference type="InterPro" id="IPR004252">
    <property type="entry name" value="Probable_transposase_24"/>
</dbReference>
<name>A0A6G1EJ34_9ORYZ</name>